<evidence type="ECO:0000313" key="7">
    <source>
        <dbReference type="Proteomes" id="UP000279908"/>
    </source>
</evidence>
<organism evidence="6 7">
    <name type="scientific">Chlorobium phaeovibrioides</name>
    <dbReference type="NCBI Taxonomy" id="1094"/>
    <lineage>
        <taxon>Bacteria</taxon>
        <taxon>Pseudomonadati</taxon>
        <taxon>Chlorobiota</taxon>
        <taxon>Chlorobiia</taxon>
        <taxon>Chlorobiales</taxon>
        <taxon>Chlorobiaceae</taxon>
        <taxon>Chlorobium/Pelodictyon group</taxon>
        <taxon>Chlorobium</taxon>
    </lineage>
</organism>
<feature type="region of interest" description="Disordered" evidence="2">
    <location>
        <begin position="568"/>
        <end position="599"/>
    </location>
</feature>
<evidence type="ECO:0000256" key="1">
    <source>
        <dbReference type="ARBA" id="ARBA00022729"/>
    </source>
</evidence>
<dbReference type="Gene3D" id="2.60.40.1120">
    <property type="entry name" value="Carboxypeptidase-like, regulatory domain"/>
    <property type="match status" value="1"/>
</dbReference>
<evidence type="ECO:0000313" key="8">
    <source>
        <dbReference type="Proteomes" id="UP000327458"/>
    </source>
</evidence>
<gene>
    <name evidence="6" type="ORF">EKD02_05955</name>
    <name evidence="5" type="ORF">FP507_01545</name>
</gene>
<feature type="domain" description="SbsA Ig-like" evidence="4">
    <location>
        <begin position="36"/>
        <end position="113"/>
    </location>
</feature>
<feature type="signal peptide" evidence="3">
    <location>
        <begin position="1"/>
        <end position="25"/>
    </location>
</feature>
<dbReference type="Proteomes" id="UP000327458">
    <property type="component" value="Unassembled WGS sequence"/>
</dbReference>
<evidence type="ECO:0000259" key="4">
    <source>
        <dbReference type="Pfam" id="PF13205"/>
    </source>
</evidence>
<dbReference type="GO" id="GO:0030246">
    <property type="term" value="F:carbohydrate binding"/>
    <property type="evidence" value="ECO:0007669"/>
    <property type="project" value="InterPro"/>
</dbReference>
<proteinExistence type="predicted"/>
<dbReference type="EMBL" id="RXYK01000007">
    <property type="protein sequence ID" value="RTY37840.1"/>
    <property type="molecule type" value="Genomic_DNA"/>
</dbReference>
<dbReference type="InterPro" id="IPR032812">
    <property type="entry name" value="SbsA_Ig"/>
</dbReference>
<reference evidence="5 8" key="2">
    <citation type="submission" date="2019-07" db="EMBL/GenBank/DDBJ databases">
        <title>Draft genome Sequence of Chlorobium phaeovibrioides sp. strain PhvTcv-s14, from the Phylum Chlorobi.</title>
        <authorList>
            <person name="Babenko V."/>
            <person name="Boldyreva D."/>
            <person name="Kanygina A."/>
            <person name="Selezneva O."/>
            <person name="Akopiyan T."/>
            <person name="Lunina O."/>
        </authorList>
    </citation>
    <scope>NUCLEOTIDE SEQUENCE [LARGE SCALE GENOMIC DNA]</scope>
    <source>
        <strain evidence="5 8">GrTcv12</strain>
    </source>
</reference>
<accession>A0A3S0L0N8</accession>
<protein>
    <recommendedName>
        <fullName evidence="4">SbsA Ig-like domain-containing protein</fullName>
    </recommendedName>
</protein>
<dbReference type="Pfam" id="PF13205">
    <property type="entry name" value="Big_5"/>
    <property type="match status" value="2"/>
</dbReference>
<feature type="region of interest" description="Disordered" evidence="2">
    <location>
        <begin position="26"/>
        <end position="50"/>
    </location>
</feature>
<feature type="domain" description="SbsA Ig-like" evidence="4">
    <location>
        <begin position="340"/>
        <end position="448"/>
    </location>
</feature>
<comment type="caution">
    <text evidence="6">The sequence shown here is derived from an EMBL/GenBank/DDBJ whole genome shotgun (WGS) entry which is preliminary data.</text>
</comment>
<dbReference type="SUPFAM" id="SSF49452">
    <property type="entry name" value="Starch-binding domain-like"/>
    <property type="match status" value="1"/>
</dbReference>
<name>A0A3S0L0N8_CHLPH</name>
<evidence type="ECO:0000313" key="5">
    <source>
        <dbReference type="EMBL" id="KAA6231932.1"/>
    </source>
</evidence>
<keyword evidence="1 3" id="KW-0732">Signal</keyword>
<dbReference type="Proteomes" id="UP000279908">
    <property type="component" value="Unassembled WGS sequence"/>
</dbReference>
<sequence>MKRPTSILNAILVLLALAASGCASDAPPSGGPVDPQPREVLFSDPDSGSVNTSPAKIRLLFSHPVTARQLLYAIHFSPEVDNYHVTVNGNEAEIVFFNPFEANRTYILTLNKSLLGTYTLPFATGARLDTSSISGSVQNTDLSPAASAFVLAFKSPGRNGSMPDMRNDRPDYLTQTDASGSFHFSHLAPGSYSLLAFNDSNADMRWNRSTEEIGLSSYRTVPAGSKNIALRLGGPDADHPGIAACRPLERQLLELTYTEPAEPADIDIREIQIHHAKTRKPVPVLDWYSPVSASASTKIRVLCGPLKTGEPYIITDQKAGTNKVLFYPTRFTAEKLPISISTTPADKSQPGYMNTVWPEIGNTATLSFSQPVTRNAIRSATVLSESGRRSPETLEYELKKIDARTFSIRPIDGFRPGTPYTLSIDSASVNGNPPIQSARTTRVSRFTTADTTNTGGISGTCWSPRGPVIVEARASNGALPHRVRGIQKETDSFSYAFTGLAPGSYTLSAFVPAEGNEQDLYRQKWRPGTLSPLTPSAPFGLHPGNVRVRAQWMADNIDIDIMNTAPRAITPDSLKGGSRIRNLRKQQPPSPQKPEPSLQ</sequence>
<evidence type="ECO:0000313" key="6">
    <source>
        <dbReference type="EMBL" id="RTY37840.1"/>
    </source>
</evidence>
<dbReference type="RefSeq" id="WP_126341817.1">
    <property type="nucleotide sequence ID" value="NZ_RXYJ01000003.1"/>
</dbReference>
<dbReference type="AlphaFoldDB" id="A0A3S0L0N8"/>
<evidence type="ECO:0000256" key="3">
    <source>
        <dbReference type="SAM" id="SignalP"/>
    </source>
</evidence>
<dbReference type="PROSITE" id="PS51257">
    <property type="entry name" value="PROKAR_LIPOPROTEIN"/>
    <property type="match status" value="1"/>
</dbReference>
<feature type="chain" id="PRO_5033396392" description="SbsA Ig-like domain-containing protein" evidence="3">
    <location>
        <begin position="26"/>
        <end position="599"/>
    </location>
</feature>
<feature type="compositionally biased region" description="Pro residues" evidence="2">
    <location>
        <begin position="588"/>
        <end position="599"/>
    </location>
</feature>
<dbReference type="EMBL" id="VMRG01000001">
    <property type="protein sequence ID" value="KAA6231932.1"/>
    <property type="molecule type" value="Genomic_DNA"/>
</dbReference>
<reference evidence="6 7" key="1">
    <citation type="submission" date="2018-12" db="EMBL/GenBank/DDBJ databases">
        <authorList>
            <person name="Lunina O.N."/>
            <person name="Grouzdev D.S."/>
            <person name="Gorlenko V.M."/>
            <person name="Savvichev A.S."/>
        </authorList>
    </citation>
    <scope>NUCLEOTIDE SEQUENCE [LARGE SCALE GENOMIC DNA]</scope>
    <source>
        <strain evidence="6 7">BrKhr-17</strain>
    </source>
</reference>
<evidence type="ECO:0000256" key="2">
    <source>
        <dbReference type="SAM" id="MobiDB-lite"/>
    </source>
</evidence>
<dbReference type="InterPro" id="IPR013784">
    <property type="entry name" value="Carb-bd-like_fold"/>
</dbReference>